<evidence type="ECO:0000313" key="2">
    <source>
        <dbReference type="Proteomes" id="UP001374535"/>
    </source>
</evidence>
<proteinExistence type="predicted"/>
<accession>A0AAQ3NX63</accession>
<dbReference type="AlphaFoldDB" id="A0AAQ3NX63"/>
<keyword evidence="2" id="KW-1185">Reference proteome</keyword>
<protein>
    <submittedName>
        <fullName evidence="1">Uncharacterized protein</fullName>
    </submittedName>
</protein>
<dbReference type="EMBL" id="CP144698">
    <property type="protein sequence ID" value="WVZ17248.1"/>
    <property type="molecule type" value="Genomic_DNA"/>
</dbReference>
<dbReference type="Proteomes" id="UP001374535">
    <property type="component" value="Chromosome 3"/>
</dbReference>
<sequence length="315" mass="34912">MTEADKKVSLRDEELVELHAKNICLQGEQQQNAEHIAGLTQEIQLDHEEGFFKAIRQAAYFFGFNPTTVDFDLGMDVYKGKMVPLSEIPGEEDVAPATGVRVYPGGSDSFVKIHRSPPGDMKSKDGSVVPLWGYVVHCLSALFGRQCGSSGTRRSPPVDMIGRQWFQWNSPFIARSRVAVSSPLRRRRSPLDHAGETESCCSSAIAYSLPSDGDARSVSAFVVHAQVSSTYDRMVVPSTRNPKPKLDIVAAFTKSRRHCPYAADRQNLFPLVRRIRNGKEEEASSCTAIQNREQKVNLCLVISAEPGPSLFARKR</sequence>
<organism evidence="1 2">
    <name type="scientific">Vigna mungo</name>
    <name type="common">Black gram</name>
    <name type="synonym">Phaseolus mungo</name>
    <dbReference type="NCBI Taxonomy" id="3915"/>
    <lineage>
        <taxon>Eukaryota</taxon>
        <taxon>Viridiplantae</taxon>
        <taxon>Streptophyta</taxon>
        <taxon>Embryophyta</taxon>
        <taxon>Tracheophyta</taxon>
        <taxon>Spermatophyta</taxon>
        <taxon>Magnoliopsida</taxon>
        <taxon>eudicotyledons</taxon>
        <taxon>Gunneridae</taxon>
        <taxon>Pentapetalae</taxon>
        <taxon>rosids</taxon>
        <taxon>fabids</taxon>
        <taxon>Fabales</taxon>
        <taxon>Fabaceae</taxon>
        <taxon>Papilionoideae</taxon>
        <taxon>50 kb inversion clade</taxon>
        <taxon>NPAAA clade</taxon>
        <taxon>indigoferoid/millettioid clade</taxon>
        <taxon>Phaseoleae</taxon>
        <taxon>Vigna</taxon>
    </lineage>
</organism>
<gene>
    <name evidence="1" type="ORF">V8G54_010230</name>
</gene>
<evidence type="ECO:0000313" key="1">
    <source>
        <dbReference type="EMBL" id="WVZ17248.1"/>
    </source>
</evidence>
<name>A0AAQ3NX63_VIGMU</name>
<reference evidence="1 2" key="1">
    <citation type="journal article" date="2023" name="Life. Sci Alliance">
        <title>Evolutionary insights into 3D genome organization and epigenetic landscape of Vigna mungo.</title>
        <authorList>
            <person name="Junaid A."/>
            <person name="Singh B."/>
            <person name="Bhatia S."/>
        </authorList>
    </citation>
    <scope>NUCLEOTIDE SEQUENCE [LARGE SCALE GENOMIC DNA]</scope>
    <source>
        <strain evidence="1">Urdbean</strain>
    </source>
</reference>